<proteinExistence type="predicted"/>
<sequence length="188" mass="19946">MEVPPLEQRYSVRIEALSTALGRTLARLDGLAAGTEALADDFVAEQLMSLQYALHEAAELLFGLEPPPHMTLAHAELTSALTRARELTGEIAEAVSEGGAEHARLLVPEWRGTLFAVRLAQMRLVAPPETANDTATLPRLTSQARHVAALVLLAGGTGAFSAGATLNAWPVRTAGIAAMCGSMLVYRH</sequence>
<organism evidence="1">
    <name type="scientific">freshwater metagenome</name>
    <dbReference type="NCBI Taxonomy" id="449393"/>
    <lineage>
        <taxon>unclassified sequences</taxon>
        <taxon>metagenomes</taxon>
        <taxon>ecological metagenomes</taxon>
    </lineage>
</organism>
<name>A0A6J6PFD6_9ZZZZ</name>
<reference evidence="1" key="1">
    <citation type="submission" date="2020-05" db="EMBL/GenBank/DDBJ databases">
        <authorList>
            <person name="Chiriac C."/>
            <person name="Salcher M."/>
            <person name="Ghai R."/>
            <person name="Kavagutti S V."/>
        </authorList>
    </citation>
    <scope>NUCLEOTIDE SEQUENCE</scope>
</reference>
<dbReference type="EMBL" id="CAEZXP010000002">
    <property type="protein sequence ID" value="CAB4695228.1"/>
    <property type="molecule type" value="Genomic_DNA"/>
</dbReference>
<protein>
    <submittedName>
        <fullName evidence="1">Unannotated protein</fullName>
    </submittedName>
</protein>
<evidence type="ECO:0000313" key="1">
    <source>
        <dbReference type="EMBL" id="CAB4695228.1"/>
    </source>
</evidence>
<accession>A0A6J6PFD6</accession>
<dbReference type="AlphaFoldDB" id="A0A6J6PFD6"/>
<gene>
    <name evidence="1" type="ORF">UFOPK2399_00977</name>
</gene>